<reference evidence="1" key="1">
    <citation type="journal article" date="2014" name="Front. Microbiol.">
        <title>High frequency of phylogenetically diverse reductive dehalogenase-homologous genes in deep subseafloor sedimentary metagenomes.</title>
        <authorList>
            <person name="Kawai M."/>
            <person name="Futagami T."/>
            <person name="Toyoda A."/>
            <person name="Takaki Y."/>
            <person name="Nishi S."/>
            <person name="Hori S."/>
            <person name="Arai W."/>
            <person name="Tsubouchi T."/>
            <person name="Morono Y."/>
            <person name="Uchiyama I."/>
            <person name="Ito T."/>
            <person name="Fujiyama A."/>
            <person name="Inagaki F."/>
            <person name="Takami H."/>
        </authorList>
    </citation>
    <scope>NUCLEOTIDE SEQUENCE</scope>
    <source>
        <strain evidence="1">Expedition CK06-06</strain>
    </source>
</reference>
<proteinExistence type="predicted"/>
<feature type="non-terminal residue" evidence="1">
    <location>
        <position position="30"/>
    </location>
</feature>
<evidence type="ECO:0008006" key="2">
    <source>
        <dbReference type="Google" id="ProtNLM"/>
    </source>
</evidence>
<gene>
    <name evidence="1" type="ORF">S03H2_73166</name>
</gene>
<name>X1L650_9ZZZZ</name>
<dbReference type="AlphaFoldDB" id="X1L650"/>
<accession>X1L650</accession>
<evidence type="ECO:0000313" key="1">
    <source>
        <dbReference type="EMBL" id="GAH97909.1"/>
    </source>
</evidence>
<comment type="caution">
    <text evidence="1">The sequence shown here is derived from an EMBL/GenBank/DDBJ whole genome shotgun (WGS) entry which is preliminary data.</text>
</comment>
<dbReference type="InterPro" id="IPR011989">
    <property type="entry name" value="ARM-like"/>
</dbReference>
<protein>
    <recommendedName>
        <fullName evidence="2">HEAT repeat domain-containing protein</fullName>
    </recommendedName>
</protein>
<organism evidence="1">
    <name type="scientific">marine sediment metagenome</name>
    <dbReference type="NCBI Taxonomy" id="412755"/>
    <lineage>
        <taxon>unclassified sequences</taxon>
        <taxon>metagenomes</taxon>
        <taxon>ecological metagenomes</taxon>
    </lineage>
</organism>
<sequence>VALLNEEDKEIKMAACDALGKIKDPKAVKP</sequence>
<dbReference type="Gene3D" id="1.25.10.10">
    <property type="entry name" value="Leucine-rich Repeat Variant"/>
    <property type="match status" value="1"/>
</dbReference>
<dbReference type="EMBL" id="BARU01049997">
    <property type="protein sequence ID" value="GAH97909.1"/>
    <property type="molecule type" value="Genomic_DNA"/>
</dbReference>
<feature type="non-terminal residue" evidence="1">
    <location>
        <position position="1"/>
    </location>
</feature>